<feature type="region of interest" description="Disordered" evidence="2">
    <location>
        <begin position="1495"/>
        <end position="1534"/>
    </location>
</feature>
<feature type="region of interest" description="Disordered" evidence="2">
    <location>
        <begin position="262"/>
        <end position="286"/>
    </location>
</feature>
<feature type="compositionally biased region" description="Polar residues" evidence="2">
    <location>
        <begin position="385"/>
        <end position="398"/>
    </location>
</feature>
<dbReference type="CDD" id="cd00590">
    <property type="entry name" value="RRM_SF"/>
    <property type="match status" value="1"/>
</dbReference>
<feature type="compositionally biased region" description="Polar residues" evidence="2">
    <location>
        <begin position="59"/>
        <end position="75"/>
    </location>
</feature>
<evidence type="ECO:0000256" key="2">
    <source>
        <dbReference type="SAM" id="MobiDB-lite"/>
    </source>
</evidence>
<feature type="compositionally biased region" description="Basic and acidic residues" evidence="2">
    <location>
        <begin position="929"/>
        <end position="946"/>
    </location>
</feature>
<feature type="domain" description="RRM" evidence="3">
    <location>
        <begin position="964"/>
        <end position="1035"/>
    </location>
</feature>
<feature type="compositionally biased region" description="Polar residues" evidence="2">
    <location>
        <begin position="112"/>
        <end position="124"/>
    </location>
</feature>
<feature type="region of interest" description="Disordered" evidence="2">
    <location>
        <begin position="1080"/>
        <end position="1100"/>
    </location>
</feature>
<dbReference type="Proteomes" id="UP000092716">
    <property type="component" value="Chromosome 14"/>
</dbReference>
<feature type="compositionally biased region" description="Polar residues" evidence="2">
    <location>
        <begin position="812"/>
        <end position="822"/>
    </location>
</feature>
<feature type="compositionally biased region" description="Basic and acidic residues" evidence="2">
    <location>
        <begin position="1495"/>
        <end position="1505"/>
    </location>
</feature>
<feature type="compositionally biased region" description="Basic and acidic residues" evidence="2">
    <location>
        <begin position="423"/>
        <end position="434"/>
    </location>
</feature>
<evidence type="ECO:0000256" key="1">
    <source>
        <dbReference type="PROSITE-ProRule" id="PRU00176"/>
    </source>
</evidence>
<dbReference type="InterPro" id="IPR000504">
    <property type="entry name" value="RRM_dom"/>
</dbReference>
<feature type="compositionally biased region" description="Basic and acidic residues" evidence="2">
    <location>
        <begin position="346"/>
        <end position="372"/>
    </location>
</feature>
<proteinExistence type="predicted"/>
<feature type="region of interest" description="Disordered" evidence="2">
    <location>
        <begin position="325"/>
        <end position="482"/>
    </location>
</feature>
<dbReference type="GeneID" id="30911997"/>
<dbReference type="VEuPathDB" id="PlasmoDB:PCOAH_00052630"/>
<sequence length="1802" mass="197718">MNKITLANRYHDHMYHYMNNQPVRKEEFTYFDGKQVDVNSVGEDTTILSGTSLGEEKINGTNTQQGKANKRSALSGNRKKNDQINSSSCEGLTNKAANGTGLKIPSKRSDNHNNSVRGVSSGNADTGAVVGATIASVISCHNRGTADIRSDKTVPNFRCSIYGEVNLAEGVNYHPIQYESTDRHVDKGENKKAQVLNEQAFEMMGTNLLGKDKASFEDPFTNNFSGAQRGFSNKMDLSNIRRLVNHTNRSFEKSEQAVIPFDKCSNRDRHINGQEEDDAEEKDEKGELRNMLNCSFSTHYRSDTVEGGTTSSDVKEVSPVVSAVYDCGNPCGAEKRSKKQWKRGNGKRDPPSSDNKGKTSIDCDDRSSEEHTGNNNDGIGKEGKASSNNVHRNGSIGSKNKKGNRNKHQNKKNSKRKNSANKAETRARDVHAEVGGDEDATNETNDTNEANSVNGSCTPKNTKTTNGANKKTQKNGVKVNQNRCPMQNDTNNAAQSPNGADDLVNLSTLQNCTNSRGSPVDGSNASTMKSPGEDVDLLFFRENDDPLEERYMLLEENDYGVHKVKERAEKKDTAGLNNTFSILRNNLYHIFSDSCDEQWSDECLVGSLDGDAGRSRNRESESVSFVEKTGVDTHKSDMHRGPIHSAVGQKGLAQSGFMERGLMQHELIQRALINQLGAVQLPLYEEDAEAEKEDKLGINDLRDDRSAFRGECPLSDTPCSGLLQGPCMSGLMGNVPCVPTVREIVPHNRYGLSSVSGVSSIGNVGGSVVNNPTGHGVNVEHQSPFVLNNQKRTNLSGAVGKICGMETHQNSLNGNATNGRENANTHKSKKTGGNENMIVERPVTLNNTQMLEAFMQGRLCLSCDSLDHPMPLCPNNSFVCPNCHNISHRGNDCPMKCRFCLKYHVGVSIMDCLKKARIQCEKNFPNEEKNETNRVGKNVKGNDDRVNVGPRFDITTRPDNSYGRSVYVSNLSEDITNVQLRDAINNHLENGYVVNIDRQDGYAFVELSNLTSTFQLVQKSININFRKLKIQFKKTGQFLIPDNLSLSANNVATFGLHRGGVGGATLVQNKLGRNTTTAVCRKNTSNGANSNALRSESGATSGNAVDVCTRLRLGGSNNSADGAALPGGADSKGKYACKLISTKHPKDQQQGQLQPVQQTQPTQLMQLAQSVQSAQQRKNRQKDNLMEGRAAHTNGASILDKNQSAEVAILSQKKNKLIGEMNQENGRRGRLSDGTAPIMSNRDGTCGEVDVGSLLHGCKNPHSVDIPTEQMLNLPNDYLLAQNLGCAKMGLVEEGLTRNYYDFMCTNGLALKSGHVRKTIDVNNVPHLSALYSNNAGNGANDLFTSEEDKVGFLYEGSKIHLRMPNDMNEKNELHKSMTTETSKTTATTTTASDNMLNTQLFNGVSPVRRSLHKFDDLMKETHLPTCMHVRGDATMNGKLTSGLNTSLEDGMFAGGSISLSRMEERDRGNGEFGGAFSGEYGCAYVGPYKDHFTPDGHNDSHYRTSSDNNNNNNSNYQSNHHGNHNRNVSEGRPNIDLKSIVDNAIEVNHDTMNYDQVSFANAVGEGPLQDDVSASPANAPGAYHSNEKYTGQSKMYSNKQGIVGPYLNFETGVNGNNIWRDKNCGSSDSRHPPDLKHSYNNICDDMFFGNHDIYDVFSRFNGIKLDEDSGSGAISNGVGHPFPMGSNQHNDSCNGNSNCGQNAVHQVQPSPNEATDEENKMKLEEENRVKFVNLSSEMFQQLSDLSAKEDVDPLENSYVSSMKYKELDAIEKDLEKHIKALWNLRKIKLVKSHDIPHSEFV</sequence>
<accession>A0A1B1E734</accession>
<evidence type="ECO:0000259" key="3">
    <source>
        <dbReference type="PROSITE" id="PS50102"/>
    </source>
</evidence>
<feature type="region of interest" description="Disordered" evidence="2">
    <location>
        <begin position="52"/>
        <end position="124"/>
    </location>
</feature>
<dbReference type="InterPro" id="IPR012677">
    <property type="entry name" value="Nucleotide-bd_a/b_plait_sf"/>
</dbReference>
<evidence type="ECO:0000313" key="4">
    <source>
        <dbReference type="EMBL" id="ANQ10815.1"/>
    </source>
</evidence>
<dbReference type="KEGG" id="pcot:PCOAH_00052630"/>
<feature type="compositionally biased region" description="Polar residues" evidence="2">
    <location>
        <begin position="83"/>
        <end position="97"/>
    </location>
</feature>
<feature type="compositionally biased region" description="Basic residues" evidence="2">
    <location>
        <begin position="399"/>
        <end position="419"/>
    </location>
</feature>
<organism evidence="4 5">
    <name type="scientific">Plasmodium coatneyi</name>
    <dbReference type="NCBI Taxonomy" id="208452"/>
    <lineage>
        <taxon>Eukaryota</taxon>
        <taxon>Sar</taxon>
        <taxon>Alveolata</taxon>
        <taxon>Apicomplexa</taxon>
        <taxon>Aconoidasida</taxon>
        <taxon>Haemosporida</taxon>
        <taxon>Plasmodiidae</taxon>
        <taxon>Plasmodium</taxon>
    </lineage>
</organism>
<feature type="region of interest" description="Disordered" evidence="2">
    <location>
        <begin position="929"/>
        <end position="949"/>
    </location>
</feature>
<protein>
    <recommendedName>
        <fullName evidence="3">RRM domain-containing protein</fullName>
    </recommendedName>
</protein>
<feature type="compositionally biased region" description="Basic residues" evidence="2">
    <location>
        <begin position="336"/>
        <end position="345"/>
    </location>
</feature>
<dbReference type="InterPro" id="IPR035979">
    <property type="entry name" value="RBD_domain_sf"/>
</dbReference>
<evidence type="ECO:0000313" key="5">
    <source>
        <dbReference type="Proteomes" id="UP000092716"/>
    </source>
</evidence>
<dbReference type="RefSeq" id="XP_019917510.1">
    <property type="nucleotide sequence ID" value="XM_020062043.1"/>
</dbReference>
<name>A0A1B1E734_9APIC</name>
<dbReference type="Gene3D" id="3.30.70.330">
    <property type="match status" value="1"/>
</dbReference>
<dbReference type="GO" id="GO:0003723">
    <property type="term" value="F:RNA binding"/>
    <property type="evidence" value="ECO:0007669"/>
    <property type="project" value="UniProtKB-UniRule"/>
</dbReference>
<dbReference type="PROSITE" id="PS50102">
    <property type="entry name" value="RRM"/>
    <property type="match status" value="1"/>
</dbReference>
<dbReference type="SUPFAM" id="SSF54928">
    <property type="entry name" value="RNA-binding domain, RBD"/>
    <property type="match status" value="1"/>
</dbReference>
<feature type="region of interest" description="Disordered" evidence="2">
    <location>
        <begin position="1686"/>
        <end position="1720"/>
    </location>
</feature>
<gene>
    <name evidence="4" type="ORF">PCOAH_00052630</name>
</gene>
<feature type="compositionally biased region" description="Low complexity" evidence="2">
    <location>
        <begin position="1506"/>
        <end position="1521"/>
    </location>
</feature>
<feature type="compositionally biased region" description="Low complexity" evidence="2">
    <location>
        <begin position="458"/>
        <end position="470"/>
    </location>
</feature>
<keyword evidence="1" id="KW-0694">RNA-binding</keyword>
<feature type="compositionally biased region" description="Basic and acidic residues" evidence="2">
    <location>
        <begin position="264"/>
        <end position="273"/>
    </location>
</feature>
<dbReference type="EMBL" id="CP016252">
    <property type="protein sequence ID" value="ANQ10815.1"/>
    <property type="molecule type" value="Genomic_DNA"/>
</dbReference>
<feature type="compositionally biased region" description="Polar residues" evidence="2">
    <location>
        <begin position="1686"/>
        <end position="1714"/>
    </location>
</feature>
<feature type="compositionally biased region" description="Low complexity" evidence="2">
    <location>
        <begin position="442"/>
        <end position="451"/>
    </location>
</feature>
<dbReference type="OrthoDB" id="433924at2759"/>
<reference evidence="5" key="1">
    <citation type="submission" date="2016-06" db="EMBL/GenBank/DDBJ databases">
        <title>First high quality genome sequence of Plasmodium coatneyi using continuous long reads from single molecule, real-time sequencing.</title>
        <authorList>
            <person name="Chien J.-T."/>
            <person name="Pakala S.B."/>
            <person name="Geraldo J.A."/>
            <person name="Lapp S.A."/>
            <person name="Barnwell J.W."/>
            <person name="Kissinger J.C."/>
            <person name="Galinski M.R."/>
            <person name="Humphrey J.C."/>
        </authorList>
    </citation>
    <scope>NUCLEOTIDE SEQUENCE [LARGE SCALE GENOMIC DNA]</scope>
    <source>
        <strain evidence="5">Hackeri</strain>
    </source>
</reference>
<feature type="region of interest" description="Disordered" evidence="2">
    <location>
        <begin position="812"/>
        <end position="833"/>
    </location>
</feature>
<keyword evidence="5" id="KW-1185">Reference proteome</keyword>